<proteinExistence type="predicted"/>
<protein>
    <submittedName>
        <fullName evidence="1">Uncharacterized protein</fullName>
    </submittedName>
</protein>
<organism evidence="1 2">
    <name type="scientific">Plutella xylostella</name>
    <name type="common">Diamondback moth</name>
    <name type="synonym">Plutella maculipennis</name>
    <dbReference type="NCBI Taxonomy" id="51655"/>
    <lineage>
        <taxon>Eukaryota</taxon>
        <taxon>Metazoa</taxon>
        <taxon>Ecdysozoa</taxon>
        <taxon>Arthropoda</taxon>
        <taxon>Hexapoda</taxon>
        <taxon>Insecta</taxon>
        <taxon>Pterygota</taxon>
        <taxon>Neoptera</taxon>
        <taxon>Endopterygota</taxon>
        <taxon>Lepidoptera</taxon>
        <taxon>Glossata</taxon>
        <taxon>Ditrysia</taxon>
        <taxon>Yponomeutoidea</taxon>
        <taxon>Plutellidae</taxon>
        <taxon>Plutella</taxon>
    </lineage>
</organism>
<feature type="non-terminal residue" evidence="1">
    <location>
        <position position="1"/>
    </location>
</feature>
<dbReference type="Proteomes" id="UP000823941">
    <property type="component" value="Unassembled WGS sequence"/>
</dbReference>
<evidence type="ECO:0000313" key="1">
    <source>
        <dbReference type="EMBL" id="KAG7294720.1"/>
    </source>
</evidence>
<sequence length="59" mass="6414">TPKLKYSIYLCPPPHLCSMPLRRTRMTRRVNLASQVHGPGATATQCSCCTSTSAYSVTA</sequence>
<accession>A0ABQ7PQN3</accession>
<comment type="caution">
    <text evidence="1">The sequence shown here is derived from an EMBL/GenBank/DDBJ whole genome shotgun (WGS) entry which is preliminary data.</text>
</comment>
<keyword evidence="2" id="KW-1185">Reference proteome</keyword>
<name>A0ABQ7PQN3_PLUXY</name>
<gene>
    <name evidence="1" type="ORF">JYU34_022928</name>
</gene>
<evidence type="ECO:0000313" key="2">
    <source>
        <dbReference type="Proteomes" id="UP000823941"/>
    </source>
</evidence>
<reference evidence="1 2" key="1">
    <citation type="submission" date="2021-06" db="EMBL/GenBank/DDBJ databases">
        <title>A haploid diamondback moth (Plutella xylostella L.) genome assembly resolves 31 chromosomes and identifies a diamide resistance mutation.</title>
        <authorList>
            <person name="Ward C.M."/>
            <person name="Perry K.D."/>
            <person name="Baker G."/>
            <person name="Powis K."/>
            <person name="Heckel D.G."/>
            <person name="Baxter S.W."/>
        </authorList>
    </citation>
    <scope>NUCLEOTIDE SEQUENCE [LARGE SCALE GENOMIC DNA]</scope>
    <source>
        <strain evidence="1 2">LV</strain>
        <tissue evidence="1">Single pupa</tissue>
    </source>
</reference>
<dbReference type="EMBL" id="JAHIBW010000290">
    <property type="protein sequence ID" value="KAG7294720.1"/>
    <property type="molecule type" value="Genomic_DNA"/>
</dbReference>